<dbReference type="SUPFAM" id="SSF56436">
    <property type="entry name" value="C-type lectin-like"/>
    <property type="match status" value="1"/>
</dbReference>
<evidence type="ECO:0000256" key="1">
    <source>
        <dbReference type="SAM" id="SignalP"/>
    </source>
</evidence>
<keyword evidence="1" id="KW-0732">Signal</keyword>
<sequence length="305" mass="34915">MWLTPLQYLVFVFMIQIQNSVQRDGKTSNTEIKDLILNMEQQLGEMIINLENRIDAKLSDLQRKISNHVEDEVSRILDNKLKSHIRNVLDLQLELVEKSLRNVSDDLVLIKDTVASHCQDLKEDVSQNITARFTVDAQSITDNITTSLGNTQLTHLNGCSEIDGFLLSPSGHCFKVIKEYHDWPSSKNRCESEGLVLAQPEDTDAPWLQIILNETYYDSGPLYYVNGHLVGSVYQWGNGEVVPDDHPLWYPGDDEGAPRQPHRFPWIKCMLLSTWSQYMRHHPGRPYRAGDCTVDVRVPLCQVKN</sequence>
<evidence type="ECO:0000313" key="2">
    <source>
        <dbReference type="EMBL" id="CAL4080778.1"/>
    </source>
</evidence>
<dbReference type="InterPro" id="IPR016186">
    <property type="entry name" value="C-type_lectin-like/link_sf"/>
</dbReference>
<dbReference type="AlphaFoldDB" id="A0AAV2QG31"/>
<protein>
    <recommendedName>
        <fullName evidence="4">C-type lectin domain-containing protein</fullName>
    </recommendedName>
</protein>
<feature type="signal peptide" evidence="1">
    <location>
        <begin position="1"/>
        <end position="20"/>
    </location>
</feature>
<evidence type="ECO:0008006" key="4">
    <source>
        <dbReference type="Google" id="ProtNLM"/>
    </source>
</evidence>
<name>A0AAV2QG31_MEGNR</name>
<dbReference type="Proteomes" id="UP001497623">
    <property type="component" value="Unassembled WGS sequence"/>
</dbReference>
<keyword evidence="3" id="KW-1185">Reference proteome</keyword>
<proteinExistence type="predicted"/>
<dbReference type="Gene3D" id="3.10.100.10">
    <property type="entry name" value="Mannose-Binding Protein A, subunit A"/>
    <property type="match status" value="1"/>
</dbReference>
<feature type="chain" id="PRO_5043954487" description="C-type lectin domain-containing protein" evidence="1">
    <location>
        <begin position="21"/>
        <end position="305"/>
    </location>
</feature>
<accession>A0AAV2QG31</accession>
<evidence type="ECO:0000313" key="3">
    <source>
        <dbReference type="Proteomes" id="UP001497623"/>
    </source>
</evidence>
<organism evidence="2 3">
    <name type="scientific">Meganyctiphanes norvegica</name>
    <name type="common">Northern krill</name>
    <name type="synonym">Thysanopoda norvegica</name>
    <dbReference type="NCBI Taxonomy" id="48144"/>
    <lineage>
        <taxon>Eukaryota</taxon>
        <taxon>Metazoa</taxon>
        <taxon>Ecdysozoa</taxon>
        <taxon>Arthropoda</taxon>
        <taxon>Crustacea</taxon>
        <taxon>Multicrustacea</taxon>
        <taxon>Malacostraca</taxon>
        <taxon>Eumalacostraca</taxon>
        <taxon>Eucarida</taxon>
        <taxon>Euphausiacea</taxon>
        <taxon>Euphausiidae</taxon>
        <taxon>Meganyctiphanes</taxon>
    </lineage>
</organism>
<gene>
    <name evidence="2" type="ORF">MNOR_LOCUS11388</name>
</gene>
<dbReference type="EMBL" id="CAXKWB010005965">
    <property type="protein sequence ID" value="CAL4080778.1"/>
    <property type="molecule type" value="Genomic_DNA"/>
</dbReference>
<dbReference type="InterPro" id="IPR016187">
    <property type="entry name" value="CTDL_fold"/>
</dbReference>
<comment type="caution">
    <text evidence="2">The sequence shown here is derived from an EMBL/GenBank/DDBJ whole genome shotgun (WGS) entry which is preliminary data.</text>
</comment>
<reference evidence="2 3" key="1">
    <citation type="submission" date="2024-05" db="EMBL/GenBank/DDBJ databases">
        <authorList>
            <person name="Wallberg A."/>
        </authorList>
    </citation>
    <scope>NUCLEOTIDE SEQUENCE [LARGE SCALE GENOMIC DNA]</scope>
</reference>